<proteinExistence type="predicted"/>
<feature type="domain" description="F-box" evidence="1">
    <location>
        <begin position="1"/>
        <end position="43"/>
    </location>
</feature>
<dbReference type="PROSITE" id="PS50181">
    <property type="entry name" value="FBOX"/>
    <property type="match status" value="1"/>
</dbReference>
<dbReference type="EMBL" id="JAQQWE010000010">
    <property type="protein sequence ID" value="KAK7937768.1"/>
    <property type="molecule type" value="Genomic_DNA"/>
</dbReference>
<organism evidence="2 3">
    <name type="scientific">Apiospora aurea</name>
    <dbReference type="NCBI Taxonomy" id="335848"/>
    <lineage>
        <taxon>Eukaryota</taxon>
        <taxon>Fungi</taxon>
        <taxon>Dikarya</taxon>
        <taxon>Ascomycota</taxon>
        <taxon>Pezizomycotina</taxon>
        <taxon>Sordariomycetes</taxon>
        <taxon>Xylariomycetidae</taxon>
        <taxon>Amphisphaeriales</taxon>
        <taxon>Apiosporaceae</taxon>
        <taxon>Apiospora</taxon>
    </lineage>
</organism>
<gene>
    <name evidence="2" type="ORF">PG986_014636</name>
</gene>
<name>A0ABR1PTM2_9PEZI</name>
<sequence>MAQLPNEIYRQILSPLDLETLQACRLAGRSINQAATELLFRHVTLRVELAPPQSAISSLRFIQIATAPHLRPLVREVAIKTIVPSVAFSVGGSMPPLSASHSVYYRSPFCMPYPS</sequence>
<dbReference type="Pfam" id="PF12937">
    <property type="entry name" value="F-box-like"/>
    <property type="match status" value="1"/>
</dbReference>
<evidence type="ECO:0000313" key="3">
    <source>
        <dbReference type="Proteomes" id="UP001391051"/>
    </source>
</evidence>
<dbReference type="RefSeq" id="XP_066693096.1">
    <property type="nucleotide sequence ID" value="XM_066850858.1"/>
</dbReference>
<dbReference type="InterPro" id="IPR001810">
    <property type="entry name" value="F-box_dom"/>
</dbReference>
<evidence type="ECO:0000313" key="2">
    <source>
        <dbReference type="EMBL" id="KAK7937768.1"/>
    </source>
</evidence>
<comment type="caution">
    <text evidence="2">The sequence shown here is derived from an EMBL/GenBank/DDBJ whole genome shotgun (WGS) entry which is preliminary data.</text>
</comment>
<keyword evidence="3" id="KW-1185">Reference proteome</keyword>
<dbReference type="Proteomes" id="UP001391051">
    <property type="component" value="Unassembled WGS sequence"/>
</dbReference>
<dbReference type="InterPro" id="IPR036047">
    <property type="entry name" value="F-box-like_dom_sf"/>
</dbReference>
<protein>
    <recommendedName>
        <fullName evidence="1">F-box domain-containing protein</fullName>
    </recommendedName>
</protein>
<dbReference type="GeneID" id="92083920"/>
<evidence type="ECO:0000259" key="1">
    <source>
        <dbReference type="PROSITE" id="PS50181"/>
    </source>
</evidence>
<dbReference type="SUPFAM" id="SSF81383">
    <property type="entry name" value="F-box domain"/>
    <property type="match status" value="1"/>
</dbReference>
<accession>A0ABR1PTM2</accession>
<reference evidence="2 3" key="1">
    <citation type="submission" date="2023-01" db="EMBL/GenBank/DDBJ databases">
        <title>Analysis of 21 Apiospora genomes using comparative genomics revels a genus with tremendous synthesis potential of carbohydrate active enzymes and secondary metabolites.</title>
        <authorList>
            <person name="Sorensen T."/>
        </authorList>
    </citation>
    <scope>NUCLEOTIDE SEQUENCE [LARGE SCALE GENOMIC DNA]</scope>
    <source>
        <strain evidence="2 3">CBS 24483</strain>
    </source>
</reference>